<evidence type="ECO:0000313" key="3">
    <source>
        <dbReference type="Proteomes" id="UP001342826"/>
    </source>
</evidence>
<keyword evidence="1" id="KW-1133">Transmembrane helix</keyword>
<reference evidence="2 3" key="1">
    <citation type="submission" date="2023-03" db="EMBL/GenBank/DDBJ databases">
        <title>Bacillus Genome Sequencing.</title>
        <authorList>
            <person name="Dunlap C."/>
        </authorList>
    </citation>
    <scope>NUCLEOTIDE SEQUENCE [LARGE SCALE GENOMIC DNA]</scope>
    <source>
        <strain evidence="2 3">NRS-1717</strain>
    </source>
</reference>
<feature type="transmembrane region" description="Helical" evidence="1">
    <location>
        <begin position="59"/>
        <end position="78"/>
    </location>
</feature>
<keyword evidence="3" id="KW-1185">Reference proteome</keyword>
<accession>A0ABU6NX83</accession>
<sequence length="79" mass="9165">MWLKIFMGIIASSGVWLMGFSIFGKKKHFDNMPIGFTFNLFELIFDLIYNFSPTLIKRLLVFLIGLVTSFIFIMGIIYS</sequence>
<name>A0ABU6NX83_9BACI</name>
<gene>
    <name evidence="2" type="ORF">P9271_05925</name>
</gene>
<evidence type="ECO:0000256" key="1">
    <source>
        <dbReference type="SAM" id="Phobius"/>
    </source>
</evidence>
<protein>
    <submittedName>
        <fullName evidence="2">Uncharacterized protein</fullName>
    </submittedName>
</protein>
<dbReference type="Proteomes" id="UP001342826">
    <property type="component" value="Unassembled WGS sequence"/>
</dbReference>
<dbReference type="EMBL" id="JARTFS010000005">
    <property type="protein sequence ID" value="MED4400869.1"/>
    <property type="molecule type" value="Genomic_DNA"/>
</dbReference>
<keyword evidence="1" id="KW-0472">Membrane</keyword>
<comment type="caution">
    <text evidence="2">The sequence shown here is derived from an EMBL/GenBank/DDBJ whole genome shotgun (WGS) entry which is preliminary data.</text>
</comment>
<organism evidence="2 3">
    <name type="scientific">Metabacillus fastidiosus</name>
    <dbReference type="NCBI Taxonomy" id="1458"/>
    <lineage>
        <taxon>Bacteria</taxon>
        <taxon>Bacillati</taxon>
        <taxon>Bacillota</taxon>
        <taxon>Bacilli</taxon>
        <taxon>Bacillales</taxon>
        <taxon>Bacillaceae</taxon>
        <taxon>Metabacillus</taxon>
    </lineage>
</organism>
<feature type="transmembrane region" description="Helical" evidence="1">
    <location>
        <begin position="36"/>
        <end position="53"/>
    </location>
</feature>
<evidence type="ECO:0000313" key="2">
    <source>
        <dbReference type="EMBL" id="MED4400869.1"/>
    </source>
</evidence>
<proteinExistence type="predicted"/>
<feature type="transmembrane region" description="Helical" evidence="1">
    <location>
        <begin position="6"/>
        <end position="24"/>
    </location>
</feature>
<keyword evidence="1" id="KW-0812">Transmembrane</keyword>
<dbReference type="RefSeq" id="WP_328014992.1">
    <property type="nucleotide sequence ID" value="NZ_JARTFS010000005.1"/>
</dbReference>